<dbReference type="InterPro" id="IPR009057">
    <property type="entry name" value="Homeodomain-like_sf"/>
</dbReference>
<dbReference type="SUPFAM" id="SSF46689">
    <property type="entry name" value="Homeodomain-like"/>
    <property type="match status" value="1"/>
</dbReference>
<dbReference type="CDD" id="cd00086">
    <property type="entry name" value="homeodomain"/>
    <property type="match status" value="1"/>
</dbReference>
<dbReference type="PANTHER" id="PTHR11850">
    <property type="entry name" value="HOMEOBOX PROTEIN TRANSCRIPTION FACTORS"/>
    <property type="match status" value="1"/>
</dbReference>
<dbReference type="eggNOG" id="KOG0773">
    <property type="taxonomic scope" value="Eukaryota"/>
</dbReference>
<dbReference type="PROSITE" id="PS50071">
    <property type="entry name" value="HOMEOBOX_2"/>
    <property type="match status" value="1"/>
</dbReference>
<name>C9SQL1_VERA1</name>
<protein>
    <recommendedName>
        <fullName evidence="6">Homeobox domain-containing protein</fullName>
    </recommendedName>
</protein>
<comment type="subcellular location">
    <subcellularLocation>
        <location evidence="4">Nucleus</location>
    </subcellularLocation>
</comment>
<keyword evidence="8" id="KW-1185">Reference proteome</keyword>
<dbReference type="HOGENOM" id="CLU_008497_2_0_1"/>
<dbReference type="KEGG" id="val:VDBG_07246"/>
<evidence type="ECO:0000313" key="8">
    <source>
        <dbReference type="Proteomes" id="UP000008698"/>
    </source>
</evidence>
<feature type="DNA-binding region" description="Homeobox" evidence="4">
    <location>
        <begin position="118"/>
        <end position="173"/>
    </location>
</feature>
<dbReference type="InterPro" id="IPR050224">
    <property type="entry name" value="TALE_homeobox"/>
</dbReference>
<evidence type="ECO:0000259" key="6">
    <source>
        <dbReference type="PROSITE" id="PS50071"/>
    </source>
</evidence>
<evidence type="ECO:0000313" key="7">
    <source>
        <dbReference type="EMBL" id="EEY21136.1"/>
    </source>
</evidence>
<dbReference type="EMBL" id="DS985222">
    <property type="protein sequence ID" value="EEY21136.1"/>
    <property type="molecule type" value="Genomic_DNA"/>
</dbReference>
<sequence length="767" mass="85930">MTPRDLDYGTPIDAVQVVFVHPQDTILRKDSRSETHDPSTAVHGASCSTEDVSGQTHDNLNHPPDKDVIYSREIRPRLISIAASSIYTAISSLSSEGSVSGAPASPMPLLPPKVGTRFSKEAARVLRQWLDTHKDHPFPSRDDREMLQRLTGLSNVQIKTWFTNARRRRKLPASPASSVSNNVRGETKLSTRPDTPIPVDAEKAIYAMDPLERWFDSPPEDEPASPRDIARAVSSGRQSSLHRGRFISSALLEGVQSDQASLLTRILGYFGLSRDSSREDGHEKSLHVPLERWVCSPHGPINIDPGTGQECCAYCGKPEPDDSHTAVHNTGTCQQRVFIRKDHLKQHLRLVHDTEGVEWIIRGWKAPGLIVLSRCGFCGIALNTWADREDHLADHFKLGQTMADWTGDWGFEKHIMDTIESFMPPYVIDYDRKTPFPFVASGGAPGSPRSAYELISLELAFFLHKHFDQTKDMPSNDLLQLQACRVIFASEALVPRDEDGDMGGERAATSWLRDLITFDTKVTQQARFGPRRTQAESRLATLKINGKKTLFEACPLEKQLQDFVQCSWAAQAVVPMDGDLQSEACRILSRAEGDLETKPPDFVANWLIKLITTTSGWLGGFKERICLSHQLPLDVLNVESNSNHVDSSLNPQESFGRHHLPDIAPENEFDERSPQIQDHEPIRYACATTTCPDLQDTSKAQAHLSANTQTPWPKLGSYILNDANHHRWLGAELQKWATTIMSLDNPNWHIPSDEEIQDQVRRLLYDE</sequence>
<feature type="region of interest" description="Disordered" evidence="5">
    <location>
        <begin position="28"/>
        <end position="67"/>
    </location>
</feature>
<dbReference type="Pfam" id="PF05920">
    <property type="entry name" value="Homeobox_KN"/>
    <property type="match status" value="1"/>
</dbReference>
<keyword evidence="2 4" id="KW-0371">Homeobox</keyword>
<feature type="compositionally biased region" description="Polar residues" evidence="5">
    <location>
        <begin position="175"/>
        <end position="184"/>
    </location>
</feature>
<feature type="compositionally biased region" description="Polar residues" evidence="5">
    <location>
        <begin position="46"/>
        <end position="58"/>
    </location>
</feature>
<feature type="domain" description="Homeobox" evidence="6">
    <location>
        <begin position="116"/>
        <end position="172"/>
    </location>
</feature>
<proteinExistence type="predicted"/>
<dbReference type="Gene3D" id="1.10.10.60">
    <property type="entry name" value="Homeodomain-like"/>
    <property type="match status" value="1"/>
</dbReference>
<organism evidence="8">
    <name type="scientific">Verticillium alfalfae (strain VaMs.102 / ATCC MYA-4576 / FGSC 10136)</name>
    <name type="common">Verticillium wilt of alfalfa</name>
    <name type="synonym">Verticillium albo-atrum</name>
    <dbReference type="NCBI Taxonomy" id="526221"/>
    <lineage>
        <taxon>Eukaryota</taxon>
        <taxon>Fungi</taxon>
        <taxon>Dikarya</taxon>
        <taxon>Ascomycota</taxon>
        <taxon>Pezizomycotina</taxon>
        <taxon>Sordariomycetes</taxon>
        <taxon>Hypocreomycetidae</taxon>
        <taxon>Glomerellales</taxon>
        <taxon>Plectosphaerellaceae</taxon>
        <taxon>Verticillium</taxon>
    </lineage>
</organism>
<dbReference type="Proteomes" id="UP000008698">
    <property type="component" value="Unassembled WGS sequence"/>
</dbReference>
<keyword evidence="1 4" id="KW-0238">DNA-binding</keyword>
<feature type="region of interest" description="Disordered" evidence="5">
    <location>
        <begin position="215"/>
        <end position="236"/>
    </location>
</feature>
<feature type="compositionally biased region" description="Basic and acidic residues" evidence="5">
    <location>
        <begin position="28"/>
        <end position="37"/>
    </location>
</feature>
<dbReference type="InterPro" id="IPR008422">
    <property type="entry name" value="KN_HD"/>
</dbReference>
<dbReference type="GeneID" id="9527676"/>
<accession>C9SQL1</accession>
<evidence type="ECO:0000256" key="4">
    <source>
        <dbReference type="PROSITE-ProRule" id="PRU00108"/>
    </source>
</evidence>
<dbReference type="RefSeq" id="XP_003002675.1">
    <property type="nucleotide sequence ID" value="XM_003002629.1"/>
</dbReference>
<evidence type="ECO:0000256" key="2">
    <source>
        <dbReference type="ARBA" id="ARBA00023155"/>
    </source>
</evidence>
<dbReference type="InterPro" id="IPR001356">
    <property type="entry name" value="HD"/>
</dbReference>
<feature type="region of interest" description="Disordered" evidence="5">
    <location>
        <begin position="169"/>
        <end position="197"/>
    </location>
</feature>
<keyword evidence="3 4" id="KW-0539">Nucleus</keyword>
<dbReference type="GO" id="GO:0003677">
    <property type="term" value="F:DNA binding"/>
    <property type="evidence" value="ECO:0007669"/>
    <property type="project" value="UniProtKB-UniRule"/>
</dbReference>
<evidence type="ECO:0000256" key="3">
    <source>
        <dbReference type="ARBA" id="ARBA00023242"/>
    </source>
</evidence>
<evidence type="ECO:0000256" key="1">
    <source>
        <dbReference type="ARBA" id="ARBA00023125"/>
    </source>
</evidence>
<dbReference type="SMART" id="SM00389">
    <property type="entry name" value="HOX"/>
    <property type="match status" value="1"/>
</dbReference>
<dbReference type="GO" id="GO:0005634">
    <property type="term" value="C:nucleus"/>
    <property type="evidence" value="ECO:0007669"/>
    <property type="project" value="UniProtKB-SubCell"/>
</dbReference>
<dbReference type="AlphaFoldDB" id="C9SQL1"/>
<gene>
    <name evidence="7" type="ORF">VDBG_07246</name>
</gene>
<evidence type="ECO:0000256" key="5">
    <source>
        <dbReference type="SAM" id="MobiDB-lite"/>
    </source>
</evidence>
<dbReference type="GO" id="GO:0006355">
    <property type="term" value="P:regulation of DNA-templated transcription"/>
    <property type="evidence" value="ECO:0007669"/>
    <property type="project" value="InterPro"/>
</dbReference>
<reference evidence="8" key="1">
    <citation type="journal article" date="2011" name="PLoS Pathog.">
        <title>Comparative genomics yields insights into niche adaptation of plant vascular wilt pathogens.</title>
        <authorList>
            <person name="Klosterman S.J."/>
            <person name="Subbarao K.V."/>
            <person name="Kang S."/>
            <person name="Veronese P."/>
            <person name="Gold S.E."/>
            <person name="Thomma B.P.H.J."/>
            <person name="Chen Z."/>
            <person name="Henrissat B."/>
            <person name="Lee Y.-H."/>
            <person name="Park J."/>
            <person name="Garcia-Pedrajas M.D."/>
            <person name="Barbara D.J."/>
            <person name="Anchieta A."/>
            <person name="de Jonge R."/>
            <person name="Santhanam P."/>
            <person name="Maruthachalam K."/>
            <person name="Atallah Z."/>
            <person name="Amyotte S.G."/>
            <person name="Paz Z."/>
            <person name="Inderbitzin P."/>
            <person name="Hayes R.J."/>
            <person name="Heiman D.I."/>
            <person name="Young S."/>
            <person name="Zeng Q."/>
            <person name="Engels R."/>
            <person name="Galagan J."/>
            <person name="Cuomo C.A."/>
            <person name="Dobinson K.F."/>
            <person name="Ma L.-J."/>
        </authorList>
    </citation>
    <scope>NUCLEOTIDE SEQUENCE [LARGE SCALE GENOMIC DNA]</scope>
    <source>
        <strain evidence="8">VaMs.102 / ATCC MYA-4576 / FGSC 10136</strain>
    </source>
</reference>
<dbReference type="OrthoDB" id="10056939at2759"/>